<name>A0A8K0JW01_LADFU</name>
<dbReference type="InterPro" id="IPR027417">
    <property type="entry name" value="P-loop_NTPase"/>
</dbReference>
<accession>A0A8K0JW01</accession>
<protein>
    <submittedName>
        <fullName evidence="4">Uncharacterized protein</fullName>
    </submittedName>
</protein>
<dbReference type="GO" id="GO:0005634">
    <property type="term" value="C:nucleus"/>
    <property type="evidence" value="ECO:0007669"/>
    <property type="project" value="UniProtKB-SubCell"/>
</dbReference>
<sequence length="282" mass="32867">MDFPDPDEEFEFMHADELDYLREVEEEDSFVDTVPSSAKENIINTDETLAKPLNDNENKRKIDKLFGDVLDISSDEECLNVPAKKNRICDKEETDISDEILIERILAQRKVNTGQEVSSSSDILQRKPACITRTLPPWPFIPVTNDEGKRVYVRLLTEEAFKSQVASVSTSENCLKLLSEPFSVLERQAEELLEKKKVPRAASESNALRKETENSELWVEKYRPQFYLDLLSDEGTNRTLLKWMKLWDHVVFKKEIRKKKVRKDEAKENQKKFQNPKFQYSS</sequence>
<evidence type="ECO:0000256" key="2">
    <source>
        <dbReference type="ARBA" id="ARBA00023242"/>
    </source>
</evidence>
<dbReference type="Proteomes" id="UP000792457">
    <property type="component" value="Unassembled WGS sequence"/>
</dbReference>
<gene>
    <name evidence="4" type="ORF">J437_LFUL003545</name>
</gene>
<dbReference type="PANTHER" id="PTHR46765:SF1">
    <property type="entry name" value="P-LOOP CONTAINING NUCLEOSIDE TRIPHOSPHATE HYDROLASES SUPERFAMILY PROTEIN"/>
    <property type="match status" value="1"/>
</dbReference>
<dbReference type="PANTHER" id="PTHR46765">
    <property type="entry name" value="P-LOOP CONTAINING NUCLEOSIDE TRIPHOSPHATE HYDROLASES SUPERFAMILY PROTEIN"/>
    <property type="match status" value="1"/>
</dbReference>
<evidence type="ECO:0000256" key="3">
    <source>
        <dbReference type="SAM" id="MobiDB-lite"/>
    </source>
</evidence>
<dbReference type="AlphaFoldDB" id="A0A8K0JW01"/>
<feature type="compositionally biased region" description="Polar residues" evidence="3">
    <location>
        <begin position="272"/>
        <end position="282"/>
    </location>
</feature>
<organism evidence="4 5">
    <name type="scientific">Ladona fulva</name>
    <name type="common">Scarce chaser dragonfly</name>
    <name type="synonym">Libellula fulva</name>
    <dbReference type="NCBI Taxonomy" id="123851"/>
    <lineage>
        <taxon>Eukaryota</taxon>
        <taxon>Metazoa</taxon>
        <taxon>Ecdysozoa</taxon>
        <taxon>Arthropoda</taxon>
        <taxon>Hexapoda</taxon>
        <taxon>Insecta</taxon>
        <taxon>Pterygota</taxon>
        <taxon>Palaeoptera</taxon>
        <taxon>Odonata</taxon>
        <taxon>Epiprocta</taxon>
        <taxon>Anisoptera</taxon>
        <taxon>Libelluloidea</taxon>
        <taxon>Libellulidae</taxon>
        <taxon>Ladona</taxon>
    </lineage>
</organism>
<evidence type="ECO:0000313" key="4">
    <source>
        <dbReference type="EMBL" id="KAG8222900.1"/>
    </source>
</evidence>
<comment type="subcellular location">
    <subcellularLocation>
        <location evidence="1">Nucleus</location>
    </subcellularLocation>
</comment>
<evidence type="ECO:0000256" key="1">
    <source>
        <dbReference type="ARBA" id="ARBA00004123"/>
    </source>
</evidence>
<dbReference type="Gene3D" id="3.40.50.300">
    <property type="entry name" value="P-loop containing nucleotide triphosphate hydrolases"/>
    <property type="match status" value="1"/>
</dbReference>
<dbReference type="EMBL" id="KZ308146">
    <property type="protein sequence ID" value="KAG8222900.1"/>
    <property type="molecule type" value="Genomic_DNA"/>
</dbReference>
<comment type="caution">
    <text evidence="4">The sequence shown here is derived from an EMBL/GenBank/DDBJ whole genome shotgun (WGS) entry which is preliminary data.</text>
</comment>
<proteinExistence type="predicted"/>
<dbReference type="InterPro" id="IPR053016">
    <property type="entry name" value="CTF18-RFC_complex"/>
</dbReference>
<evidence type="ECO:0000313" key="5">
    <source>
        <dbReference type="Proteomes" id="UP000792457"/>
    </source>
</evidence>
<feature type="region of interest" description="Disordered" evidence="3">
    <location>
        <begin position="259"/>
        <end position="282"/>
    </location>
</feature>
<reference evidence="4" key="2">
    <citation type="submission" date="2017-10" db="EMBL/GenBank/DDBJ databases">
        <title>Ladona fulva Genome sequencing and assembly.</title>
        <authorList>
            <person name="Murali S."/>
            <person name="Richards S."/>
            <person name="Bandaranaike D."/>
            <person name="Bellair M."/>
            <person name="Blankenburg K."/>
            <person name="Chao H."/>
            <person name="Dinh H."/>
            <person name="Doddapaneni H."/>
            <person name="Dugan-Rocha S."/>
            <person name="Elkadiri S."/>
            <person name="Gnanaolivu R."/>
            <person name="Hernandez B."/>
            <person name="Skinner E."/>
            <person name="Javaid M."/>
            <person name="Lee S."/>
            <person name="Li M."/>
            <person name="Ming W."/>
            <person name="Munidasa M."/>
            <person name="Muniz J."/>
            <person name="Nguyen L."/>
            <person name="Hughes D."/>
            <person name="Osuji N."/>
            <person name="Pu L.-L."/>
            <person name="Puazo M."/>
            <person name="Qu C."/>
            <person name="Quiroz J."/>
            <person name="Raj R."/>
            <person name="Weissenberger G."/>
            <person name="Xin Y."/>
            <person name="Zou X."/>
            <person name="Han Y."/>
            <person name="Worley K."/>
            <person name="Muzny D."/>
            <person name="Gibbs R."/>
        </authorList>
    </citation>
    <scope>NUCLEOTIDE SEQUENCE</scope>
    <source>
        <strain evidence="4">Sampled in the wild</strain>
    </source>
</reference>
<keyword evidence="5" id="KW-1185">Reference proteome</keyword>
<reference evidence="4" key="1">
    <citation type="submission" date="2013-04" db="EMBL/GenBank/DDBJ databases">
        <authorList>
            <person name="Qu J."/>
            <person name="Murali S.C."/>
            <person name="Bandaranaike D."/>
            <person name="Bellair M."/>
            <person name="Blankenburg K."/>
            <person name="Chao H."/>
            <person name="Dinh H."/>
            <person name="Doddapaneni H."/>
            <person name="Downs B."/>
            <person name="Dugan-Rocha S."/>
            <person name="Elkadiri S."/>
            <person name="Gnanaolivu R.D."/>
            <person name="Hernandez B."/>
            <person name="Javaid M."/>
            <person name="Jayaseelan J.C."/>
            <person name="Lee S."/>
            <person name="Li M."/>
            <person name="Ming W."/>
            <person name="Munidasa M."/>
            <person name="Muniz J."/>
            <person name="Nguyen L."/>
            <person name="Ongeri F."/>
            <person name="Osuji N."/>
            <person name="Pu L.-L."/>
            <person name="Puazo M."/>
            <person name="Qu C."/>
            <person name="Quiroz J."/>
            <person name="Raj R."/>
            <person name="Weissenberger G."/>
            <person name="Xin Y."/>
            <person name="Zou X."/>
            <person name="Han Y."/>
            <person name="Richards S."/>
            <person name="Worley K."/>
            <person name="Muzny D."/>
            <person name="Gibbs R."/>
        </authorList>
    </citation>
    <scope>NUCLEOTIDE SEQUENCE</scope>
    <source>
        <strain evidence="4">Sampled in the wild</strain>
    </source>
</reference>
<keyword evidence="2" id="KW-0539">Nucleus</keyword>
<dbReference type="OrthoDB" id="2195431at2759"/>
<feature type="non-terminal residue" evidence="4">
    <location>
        <position position="1"/>
    </location>
</feature>
<feature type="compositionally biased region" description="Basic and acidic residues" evidence="3">
    <location>
        <begin position="262"/>
        <end position="271"/>
    </location>
</feature>